<dbReference type="InterPro" id="IPR025507">
    <property type="entry name" value="DUF4394"/>
</dbReference>
<dbReference type="Proteomes" id="UP000276417">
    <property type="component" value="Chromosome 1"/>
</dbReference>
<dbReference type="Pfam" id="PF14339">
    <property type="entry name" value="DUF4394"/>
    <property type="match status" value="1"/>
</dbReference>
<proteinExistence type="predicted"/>
<evidence type="ECO:0000259" key="1">
    <source>
        <dbReference type="Pfam" id="PF14339"/>
    </source>
</evidence>
<accession>A0A3G8YG05</accession>
<evidence type="ECO:0000313" key="2">
    <source>
        <dbReference type="EMBL" id="AZI43893.1"/>
    </source>
</evidence>
<dbReference type="KEGG" id="dph:EHF33_09410"/>
<organism evidence="2 3">
    <name type="scientific">Deinococcus psychrotolerans</name>
    <dbReference type="NCBI Taxonomy" id="2489213"/>
    <lineage>
        <taxon>Bacteria</taxon>
        <taxon>Thermotogati</taxon>
        <taxon>Deinococcota</taxon>
        <taxon>Deinococci</taxon>
        <taxon>Deinococcales</taxon>
        <taxon>Deinococcaceae</taxon>
        <taxon>Deinococcus</taxon>
    </lineage>
</organism>
<keyword evidence="3" id="KW-1185">Reference proteome</keyword>
<gene>
    <name evidence="2" type="ORF">EHF33_09410</name>
</gene>
<dbReference type="EMBL" id="CP034183">
    <property type="protein sequence ID" value="AZI43893.1"/>
    <property type="molecule type" value="Genomic_DNA"/>
</dbReference>
<dbReference type="AlphaFoldDB" id="A0A3G8YG05"/>
<dbReference type="OrthoDB" id="531718at2"/>
<protein>
    <submittedName>
        <fullName evidence="2">DUF4394 domain-containing protein</fullName>
    </submittedName>
</protein>
<name>A0A3G8YG05_9DEIO</name>
<reference evidence="2 3" key="1">
    <citation type="submission" date="2018-11" db="EMBL/GenBank/DDBJ databases">
        <title>Deinococcus shelandsis sp. nov., isolated from South Shetland Islands soil of Antarctica.</title>
        <authorList>
            <person name="Tian J."/>
        </authorList>
    </citation>
    <scope>NUCLEOTIDE SEQUENCE [LARGE SCALE GENOMIC DNA]</scope>
    <source>
        <strain evidence="2 3">S14-83T</strain>
    </source>
</reference>
<feature type="domain" description="DUF4394" evidence="1">
    <location>
        <begin position="10"/>
        <end position="248"/>
    </location>
</feature>
<evidence type="ECO:0000313" key="3">
    <source>
        <dbReference type="Proteomes" id="UP000276417"/>
    </source>
</evidence>
<sequence length="255" mass="25783">MVYGLTSSGQLAKFGADNAAASLTTTSITGLGSGETLADIDFNTNGGLLTGLTTNGKLYTINTDSGAATFTVSAATPGVGTAQVIDFNPAAQRLRVLSANDMNYRLTPATTAATSGTVTADGTLTFLSTDANTGKNPNLVAAAYTNSFKDFKPDATATTLYSVDADLDILVKHTSAADPAPAGNFSVLNTVGPLGVDATANTGLDIYGLDEAYLSVSAGTSTTLYSLNLATGAATLKTTIPSLTLRSVAVMLPTK</sequence>